<feature type="transmembrane region" description="Helical" evidence="6">
    <location>
        <begin position="379"/>
        <end position="398"/>
    </location>
</feature>
<feature type="transmembrane region" description="Helical" evidence="6">
    <location>
        <begin position="288"/>
        <end position="311"/>
    </location>
</feature>
<dbReference type="PROSITE" id="PS00217">
    <property type="entry name" value="SUGAR_TRANSPORT_2"/>
    <property type="match status" value="1"/>
</dbReference>
<dbReference type="OrthoDB" id="6612291at2759"/>
<feature type="transmembrane region" description="Helical" evidence="6">
    <location>
        <begin position="323"/>
        <end position="345"/>
    </location>
</feature>
<dbReference type="SUPFAM" id="SSF103473">
    <property type="entry name" value="MFS general substrate transporter"/>
    <property type="match status" value="1"/>
</dbReference>
<dbReference type="GO" id="GO:0005351">
    <property type="term" value="F:carbohydrate:proton symporter activity"/>
    <property type="evidence" value="ECO:0007669"/>
    <property type="project" value="TreeGrafter"/>
</dbReference>
<gene>
    <name evidence="8" type="ORF">AB675_2547</name>
</gene>
<dbReference type="Proteomes" id="UP000038010">
    <property type="component" value="Unassembled WGS sequence"/>
</dbReference>
<organism evidence="8 9">
    <name type="scientific">Cyphellophora attinorum</name>
    <dbReference type="NCBI Taxonomy" id="1664694"/>
    <lineage>
        <taxon>Eukaryota</taxon>
        <taxon>Fungi</taxon>
        <taxon>Dikarya</taxon>
        <taxon>Ascomycota</taxon>
        <taxon>Pezizomycotina</taxon>
        <taxon>Eurotiomycetes</taxon>
        <taxon>Chaetothyriomycetidae</taxon>
        <taxon>Chaetothyriales</taxon>
        <taxon>Cyphellophoraceae</taxon>
        <taxon>Cyphellophora</taxon>
    </lineage>
</organism>
<evidence type="ECO:0000256" key="5">
    <source>
        <dbReference type="ARBA" id="ARBA00023136"/>
    </source>
</evidence>
<sequence>MTVTSVPSGIPKEMRLIEAVKLYPKITRYTFFIMSAIVLYGFDLVIVGAITAVPGFQKDFGQLHDDKHIIPASWLSLWQALGPFGALVGAMLAGWVQDRVGRKMCLAGASFLSAVSVAVLFVSNRPAAIDTRRAVFLVGKIVQGVAVGMINIQAITYVSETIPTCLRGPALALFPAFTLLGQLIGSVVVFLVSDLENESSYLIAFATMWPFSVGPFVLALLMPESPAYLIRRKRMDDARSSIRRLFAPKVDPEEVFEKTRLSIEVEERLARQVTYMDCIKPAHRRRTWIVVFAAMITSIIGLPLLSTASYFLQVVGMSSFNSLLFLIVGIILGLIANAVSVWILSRVGRRRLTIYTLIIGGMLWGGMGICGFWDGVITVWYTAISCMIIVIIVGVGAWPASFAIRSEASSLRLRSKTQGLAGLFDHLSTIVLNLILPYIYNPDQGNLKAKTGFVFAGLCLVGAAVTFYDVPEMKGRTVLEIDAMFRLGLKTREFRNWRGTTEEIEAAVREVEGDDAMELLRAREGSKATSAELPARSSES</sequence>
<evidence type="ECO:0000313" key="9">
    <source>
        <dbReference type="Proteomes" id="UP000038010"/>
    </source>
</evidence>
<dbReference type="RefSeq" id="XP_018005034.1">
    <property type="nucleotide sequence ID" value="XM_018142526.1"/>
</dbReference>
<dbReference type="InterPro" id="IPR050360">
    <property type="entry name" value="MFS_Sugar_Transporters"/>
</dbReference>
<feature type="domain" description="Major facilitator superfamily (MFS) profile" evidence="7">
    <location>
        <begin position="29"/>
        <end position="474"/>
    </location>
</feature>
<evidence type="ECO:0000256" key="2">
    <source>
        <dbReference type="ARBA" id="ARBA00010992"/>
    </source>
</evidence>
<dbReference type="InterPro" id="IPR036259">
    <property type="entry name" value="MFS_trans_sf"/>
</dbReference>
<dbReference type="VEuPathDB" id="FungiDB:AB675_2547"/>
<dbReference type="EMBL" id="LFJN01000002">
    <property type="protein sequence ID" value="KPI45071.1"/>
    <property type="molecule type" value="Genomic_DNA"/>
</dbReference>
<dbReference type="InterPro" id="IPR005829">
    <property type="entry name" value="Sugar_transporter_CS"/>
</dbReference>
<keyword evidence="9" id="KW-1185">Reference proteome</keyword>
<feature type="transmembrane region" description="Helical" evidence="6">
    <location>
        <begin position="352"/>
        <end position="373"/>
    </location>
</feature>
<keyword evidence="5 6" id="KW-0472">Membrane</keyword>
<proteinExistence type="inferred from homology"/>
<dbReference type="InterPro" id="IPR005828">
    <property type="entry name" value="MFS_sugar_transport-like"/>
</dbReference>
<dbReference type="GeneID" id="28734406"/>
<evidence type="ECO:0000259" key="7">
    <source>
        <dbReference type="PROSITE" id="PS50850"/>
    </source>
</evidence>
<dbReference type="Gene3D" id="1.20.1250.20">
    <property type="entry name" value="MFS general substrate transporter like domains"/>
    <property type="match status" value="1"/>
</dbReference>
<feature type="transmembrane region" description="Helical" evidence="6">
    <location>
        <begin position="76"/>
        <end position="97"/>
    </location>
</feature>
<comment type="caution">
    <text evidence="8">The sequence shown here is derived from an EMBL/GenBank/DDBJ whole genome shotgun (WGS) entry which is preliminary data.</text>
</comment>
<accession>A0A0N0NRG9</accession>
<protein>
    <submittedName>
        <fullName evidence="8">Maltose permease MAL61</fullName>
    </submittedName>
</protein>
<feature type="transmembrane region" description="Helical" evidence="6">
    <location>
        <begin position="31"/>
        <end position="56"/>
    </location>
</feature>
<feature type="transmembrane region" description="Helical" evidence="6">
    <location>
        <begin position="134"/>
        <end position="158"/>
    </location>
</feature>
<dbReference type="GO" id="GO:0016020">
    <property type="term" value="C:membrane"/>
    <property type="evidence" value="ECO:0007669"/>
    <property type="project" value="UniProtKB-SubCell"/>
</dbReference>
<evidence type="ECO:0000256" key="4">
    <source>
        <dbReference type="ARBA" id="ARBA00022989"/>
    </source>
</evidence>
<comment type="subcellular location">
    <subcellularLocation>
        <location evidence="1">Membrane</location>
        <topology evidence="1">Multi-pass membrane protein</topology>
    </subcellularLocation>
</comment>
<keyword evidence="4 6" id="KW-1133">Transmembrane helix</keyword>
<keyword evidence="3 6" id="KW-0812">Transmembrane</keyword>
<evidence type="ECO:0000256" key="1">
    <source>
        <dbReference type="ARBA" id="ARBA00004141"/>
    </source>
</evidence>
<feature type="transmembrane region" description="Helical" evidence="6">
    <location>
        <begin position="199"/>
        <end position="222"/>
    </location>
</feature>
<feature type="transmembrane region" description="Helical" evidence="6">
    <location>
        <begin position="104"/>
        <end position="122"/>
    </location>
</feature>
<evidence type="ECO:0000313" key="8">
    <source>
        <dbReference type="EMBL" id="KPI45071.1"/>
    </source>
</evidence>
<comment type="similarity">
    <text evidence="2">Belongs to the major facilitator superfamily. Sugar transporter (TC 2.A.1.1) family.</text>
</comment>
<dbReference type="InterPro" id="IPR020846">
    <property type="entry name" value="MFS_dom"/>
</dbReference>
<dbReference type="Pfam" id="PF00083">
    <property type="entry name" value="Sugar_tr"/>
    <property type="match status" value="1"/>
</dbReference>
<dbReference type="PROSITE" id="PS50850">
    <property type="entry name" value="MFS"/>
    <property type="match status" value="1"/>
</dbReference>
<dbReference type="PANTHER" id="PTHR48022:SF41">
    <property type="entry name" value="MAJOR FACILITATOR SUPERFAMILY (MFS) PROFILE DOMAIN-CONTAINING PROTEIN"/>
    <property type="match status" value="1"/>
</dbReference>
<name>A0A0N0NRG9_9EURO</name>
<dbReference type="PANTHER" id="PTHR48022">
    <property type="entry name" value="PLASTIDIC GLUCOSE TRANSPORTER 4"/>
    <property type="match status" value="1"/>
</dbReference>
<dbReference type="AlphaFoldDB" id="A0A0N0NRG9"/>
<feature type="transmembrane region" description="Helical" evidence="6">
    <location>
        <begin position="170"/>
        <end position="193"/>
    </location>
</feature>
<evidence type="ECO:0000256" key="3">
    <source>
        <dbReference type="ARBA" id="ARBA00022692"/>
    </source>
</evidence>
<reference evidence="8 9" key="1">
    <citation type="submission" date="2015-06" db="EMBL/GenBank/DDBJ databases">
        <title>Draft genome of the ant-associated black yeast Phialophora attae CBS 131958.</title>
        <authorList>
            <person name="Moreno L.F."/>
            <person name="Stielow B.J."/>
            <person name="de Hoog S."/>
            <person name="Vicente V.A."/>
            <person name="Weiss V.A."/>
            <person name="de Vries M."/>
            <person name="Cruz L.M."/>
            <person name="Souza E.M."/>
        </authorList>
    </citation>
    <scope>NUCLEOTIDE SEQUENCE [LARGE SCALE GENOMIC DNA]</scope>
    <source>
        <strain evidence="8 9">CBS 131958</strain>
    </source>
</reference>
<feature type="transmembrane region" description="Helical" evidence="6">
    <location>
        <begin position="452"/>
        <end position="470"/>
    </location>
</feature>
<feature type="transmembrane region" description="Helical" evidence="6">
    <location>
        <begin position="419"/>
        <end position="440"/>
    </location>
</feature>
<evidence type="ECO:0000256" key="6">
    <source>
        <dbReference type="SAM" id="Phobius"/>
    </source>
</evidence>
<dbReference type="FunFam" id="1.20.1250.20:FF:000078">
    <property type="entry name" value="MFS maltose transporter, putative"/>
    <property type="match status" value="1"/>
</dbReference>